<dbReference type="EMBL" id="OX459939">
    <property type="protein sequence ID" value="CAI9169593.1"/>
    <property type="molecule type" value="Genomic_DNA"/>
</dbReference>
<accession>A0ABN8ZAF5</accession>
<keyword evidence="3" id="KW-1185">Reference proteome</keyword>
<name>A0ABN8ZAF5_RANTA</name>
<feature type="region of interest" description="Disordered" evidence="1">
    <location>
        <begin position="88"/>
        <end position="119"/>
    </location>
</feature>
<dbReference type="Proteomes" id="UP001176941">
    <property type="component" value="Chromosome 3"/>
</dbReference>
<evidence type="ECO:0000313" key="3">
    <source>
        <dbReference type="Proteomes" id="UP001176941"/>
    </source>
</evidence>
<protein>
    <submittedName>
        <fullName evidence="2">Uncharacterized protein</fullName>
    </submittedName>
</protein>
<organism evidence="2 3">
    <name type="scientific">Rangifer tarandus platyrhynchus</name>
    <name type="common">Svalbard reindeer</name>
    <dbReference type="NCBI Taxonomy" id="3082113"/>
    <lineage>
        <taxon>Eukaryota</taxon>
        <taxon>Metazoa</taxon>
        <taxon>Chordata</taxon>
        <taxon>Craniata</taxon>
        <taxon>Vertebrata</taxon>
        <taxon>Euteleostomi</taxon>
        <taxon>Mammalia</taxon>
        <taxon>Eutheria</taxon>
        <taxon>Laurasiatheria</taxon>
        <taxon>Artiodactyla</taxon>
        <taxon>Ruminantia</taxon>
        <taxon>Pecora</taxon>
        <taxon>Cervidae</taxon>
        <taxon>Odocoileinae</taxon>
        <taxon>Rangifer</taxon>
    </lineage>
</organism>
<gene>
    <name evidence="2" type="ORF">MRATA1EN1_LOCUS18555</name>
</gene>
<evidence type="ECO:0000313" key="2">
    <source>
        <dbReference type="EMBL" id="CAI9169593.1"/>
    </source>
</evidence>
<evidence type="ECO:0000256" key="1">
    <source>
        <dbReference type="SAM" id="MobiDB-lite"/>
    </source>
</evidence>
<reference evidence="2" key="1">
    <citation type="submission" date="2023-04" db="EMBL/GenBank/DDBJ databases">
        <authorList>
            <consortium name="ELIXIR-Norway"/>
        </authorList>
    </citation>
    <scope>NUCLEOTIDE SEQUENCE [LARGE SCALE GENOMIC DNA]</scope>
</reference>
<proteinExistence type="predicted"/>
<sequence>MAGGNPYKAFSSCRRTIGINLKTHAVRPIISFGVGDLSGPPLPEVLRAMCMRAKSLQSCLTLCDPMDCSLPGSSVHGTLQARILEWGDIPSSRGSPDPGIKPTAPVAPALQADSLPLSH</sequence>